<proteinExistence type="predicted"/>
<keyword evidence="3" id="KW-1185">Reference proteome</keyword>
<accession>A0ABZ2C0Y2</accession>
<dbReference type="Gene3D" id="1.25.40.10">
    <property type="entry name" value="Tetratricopeptide repeat domain"/>
    <property type="match status" value="2"/>
</dbReference>
<name>A0ABZ2C0Y2_9PROT</name>
<organism evidence="2 3">
    <name type="scientific">Candidatus Bealeia paramacronuclearis</name>
    <dbReference type="NCBI Taxonomy" id="1921001"/>
    <lineage>
        <taxon>Bacteria</taxon>
        <taxon>Pseudomonadati</taxon>
        <taxon>Pseudomonadota</taxon>
        <taxon>Alphaproteobacteria</taxon>
        <taxon>Holosporales</taxon>
        <taxon>Holosporaceae</taxon>
        <taxon>Candidatus Bealeia</taxon>
    </lineage>
</organism>
<dbReference type="Proteomes" id="UP001330434">
    <property type="component" value="Chromosome"/>
</dbReference>
<keyword evidence="1" id="KW-0472">Membrane</keyword>
<dbReference type="EMBL" id="CP133270">
    <property type="protein sequence ID" value="WVX66038.1"/>
    <property type="molecule type" value="Genomic_DNA"/>
</dbReference>
<gene>
    <name evidence="2" type="ORF">Bealeia1_00208</name>
</gene>
<reference evidence="2 3" key="1">
    <citation type="journal article" date="2024" name="Environ. Microbiol.">
        <title>Novel evolutionary insights on the interactions of the Holosporales (Alphaproteobacteria) with eukaryotic hosts from comparative genomics.</title>
        <authorList>
            <person name="Giovannini M."/>
            <person name="Petroni G."/>
            <person name="Castelli M."/>
        </authorList>
    </citation>
    <scope>NUCLEOTIDE SEQUENCE [LARGE SCALE GENOMIC DNA]</scope>
    <source>
        <strain evidence="2 3">US_Bl 15I1</strain>
    </source>
</reference>
<feature type="transmembrane region" description="Helical" evidence="1">
    <location>
        <begin position="5"/>
        <end position="22"/>
    </location>
</feature>
<dbReference type="SUPFAM" id="SSF48452">
    <property type="entry name" value="TPR-like"/>
    <property type="match status" value="2"/>
</dbReference>
<dbReference type="InterPro" id="IPR011990">
    <property type="entry name" value="TPR-like_helical_dom_sf"/>
</dbReference>
<keyword evidence="1" id="KW-0812">Transmembrane</keyword>
<protein>
    <submittedName>
        <fullName evidence="2">Tetratricopeptide repeat protein</fullName>
    </submittedName>
</protein>
<evidence type="ECO:0000313" key="2">
    <source>
        <dbReference type="EMBL" id="WVX66038.1"/>
    </source>
</evidence>
<feature type="transmembrane region" description="Helical" evidence="1">
    <location>
        <begin position="42"/>
        <end position="66"/>
    </location>
</feature>
<evidence type="ECO:0000256" key="1">
    <source>
        <dbReference type="SAM" id="Phobius"/>
    </source>
</evidence>
<dbReference type="RefSeq" id="WP_331256579.1">
    <property type="nucleotide sequence ID" value="NZ_CP133270.1"/>
</dbReference>
<sequence length="390" mass="44919">MRIVLYFLLTLAIGFATFWFYGHPVKVSFEGFNYHITTSLNVVIIGVLISSFLLRFLYGVLHWIFFVPVRLQEAWKGHKSLQDQKNFVSFFLNVMNHEVQGALADAEKVKGYHNEDPVFIYLFGRALLKSGKTQEAQLFFESVIQNPNLKLIGLSGLAYLKLQEKDLLGERATLETLLELQPQSIWILRRLYENLKTSQDIKKAKELLSRLEDKGYLEEAQTKTEWAHLYFLEAQSSQLSDTEKGKRLRQAHFLNPNSNEIAMNLAEALKKTGKVRQALDVMTTTWNSDPSQKLGDAYVRLLGNMSPLEIYENLKKLCQKNSQHPESLLLLTRYALFAKLWGEAKEHLLTLLQINPSLEVYQLLAQLEIEGYNQKDQAYEWLKKGLEVAA</sequence>
<evidence type="ECO:0000313" key="3">
    <source>
        <dbReference type="Proteomes" id="UP001330434"/>
    </source>
</evidence>
<keyword evidence="1" id="KW-1133">Transmembrane helix</keyword>